<sequence length="257" mass="29119">MIKNLSPYYITIPFVSPTSGLTCTAYTLQVFIWDGLKTSVPAEPIYEIRKQNATASIGNDRINIARLISSFINLTAQTMTVTDLYDANNQLWVRTQVRYETSNPTDFLPKLTTTSLTLKGYAYGMEGENTTTPANNILMQGTEFKVSRNGFFNIPIFVGEPVYAPVEFLITDIVVDEAPLYTLTYTRDGLYDDLQYRYRLQPSTDWIVGDDLFTYDDFPTIPITLPLVAGDYDVQIYAYDVINNVLAYSNIYELTIV</sequence>
<organism evidence="3">
    <name type="scientific">uncultured Caudovirales phage</name>
    <dbReference type="NCBI Taxonomy" id="2100421"/>
    <lineage>
        <taxon>Viruses</taxon>
        <taxon>Duplodnaviria</taxon>
        <taxon>Heunggongvirae</taxon>
        <taxon>Uroviricota</taxon>
        <taxon>Caudoviricetes</taxon>
        <taxon>Peduoviridae</taxon>
        <taxon>Maltschvirus</taxon>
        <taxon>Maltschvirus maltsch</taxon>
    </lineage>
</organism>
<name>A0A6J5R1R0_9CAUD</name>
<dbReference type="EMBL" id="LR797498">
    <property type="protein sequence ID" value="CAB4220431.1"/>
    <property type="molecule type" value="Genomic_DNA"/>
</dbReference>
<accession>A0A6J5R1R0</accession>
<proteinExistence type="predicted"/>
<dbReference type="EMBL" id="LR796504">
    <property type="protein sequence ID" value="CAB4148798.1"/>
    <property type="molecule type" value="Genomic_DNA"/>
</dbReference>
<evidence type="ECO:0000313" key="4">
    <source>
        <dbReference type="EMBL" id="CAB4220431.1"/>
    </source>
</evidence>
<protein>
    <submittedName>
        <fullName evidence="3">Uncharacterized protein</fullName>
    </submittedName>
</protein>
<evidence type="ECO:0000313" key="3">
    <source>
        <dbReference type="EMBL" id="CAB4188636.1"/>
    </source>
</evidence>
<evidence type="ECO:0000313" key="2">
    <source>
        <dbReference type="EMBL" id="CAB4179076.1"/>
    </source>
</evidence>
<gene>
    <name evidence="2" type="ORF">UFOVP1027_34</name>
    <name evidence="3" type="ORF">UFOVP1182_52</name>
    <name evidence="4" type="ORF">UFOVP1632_16</name>
    <name evidence="1" type="ORF">UFOVP530_34</name>
</gene>
<reference evidence="3" key="1">
    <citation type="submission" date="2020-05" db="EMBL/GenBank/DDBJ databases">
        <authorList>
            <person name="Chiriac C."/>
            <person name="Salcher M."/>
            <person name="Ghai R."/>
            <person name="Kavagutti S V."/>
        </authorList>
    </citation>
    <scope>NUCLEOTIDE SEQUENCE</scope>
</reference>
<dbReference type="EMBL" id="LR796974">
    <property type="protein sequence ID" value="CAB4179076.1"/>
    <property type="molecule type" value="Genomic_DNA"/>
</dbReference>
<evidence type="ECO:0000313" key="1">
    <source>
        <dbReference type="EMBL" id="CAB4148798.1"/>
    </source>
</evidence>
<dbReference type="EMBL" id="LR797121">
    <property type="protein sequence ID" value="CAB4188636.1"/>
    <property type="molecule type" value="Genomic_DNA"/>
</dbReference>